<dbReference type="InterPro" id="IPR036736">
    <property type="entry name" value="ACP-like_sf"/>
</dbReference>
<dbReference type="Pfam" id="PF00550">
    <property type="entry name" value="PP-binding"/>
    <property type="match status" value="1"/>
</dbReference>
<keyword evidence="3" id="KW-1185">Reference proteome</keyword>
<dbReference type="Gene3D" id="1.10.1200.10">
    <property type="entry name" value="ACP-like"/>
    <property type="match status" value="1"/>
</dbReference>
<reference evidence="2 3" key="1">
    <citation type="submission" date="2022-03" db="EMBL/GenBank/DDBJ databases">
        <title>Novel taxa within the pig intestine.</title>
        <authorList>
            <person name="Wylensek D."/>
            <person name="Bishof K."/>
            <person name="Afrizal A."/>
            <person name="Clavel T."/>
        </authorList>
    </citation>
    <scope>NUCLEOTIDE SEQUENCE [LARGE SCALE GENOMIC DNA]</scope>
    <source>
        <strain evidence="2 3">CLA-KB-P133</strain>
    </source>
</reference>
<dbReference type="InterPro" id="IPR009081">
    <property type="entry name" value="PP-bd_ACP"/>
</dbReference>
<name>A0AB35U5E0_9FIRM</name>
<protein>
    <submittedName>
        <fullName evidence="2">Phosphopantetheine-binding protein</fullName>
    </submittedName>
</protein>
<dbReference type="SUPFAM" id="SSF47336">
    <property type="entry name" value="ACP-like"/>
    <property type="match status" value="1"/>
</dbReference>
<proteinExistence type="predicted"/>
<accession>A0AB35U5E0</accession>
<feature type="domain" description="Carrier" evidence="1">
    <location>
        <begin position="9"/>
        <end position="59"/>
    </location>
</feature>
<evidence type="ECO:0000313" key="2">
    <source>
        <dbReference type="EMBL" id="MDX8420189.1"/>
    </source>
</evidence>
<sequence>MPYNQTDTAVHPDTTFAELGMDNCDMVDFLLDTEAEYDIIIPNGAMFSCTCVQDVMDLIDRCLKEEKSNA</sequence>
<dbReference type="EMBL" id="JALBUR010000025">
    <property type="protein sequence ID" value="MDX8420189.1"/>
    <property type="molecule type" value="Genomic_DNA"/>
</dbReference>
<gene>
    <name evidence="2" type="ORF">MOZ60_08795</name>
</gene>
<organism evidence="2 3">
    <name type="scientific">Grylomicrobium aquisgranensis</name>
    <dbReference type="NCBI Taxonomy" id="2926318"/>
    <lineage>
        <taxon>Bacteria</taxon>
        <taxon>Bacillati</taxon>
        <taxon>Bacillota</taxon>
        <taxon>Erysipelotrichia</taxon>
        <taxon>Erysipelotrichales</taxon>
        <taxon>Erysipelotrichaceae</taxon>
        <taxon>Grylomicrobium</taxon>
    </lineage>
</organism>
<dbReference type="Proteomes" id="UP001286174">
    <property type="component" value="Unassembled WGS sequence"/>
</dbReference>
<dbReference type="AlphaFoldDB" id="A0AB35U5E0"/>
<evidence type="ECO:0000313" key="3">
    <source>
        <dbReference type="Proteomes" id="UP001286174"/>
    </source>
</evidence>
<evidence type="ECO:0000259" key="1">
    <source>
        <dbReference type="Pfam" id="PF00550"/>
    </source>
</evidence>
<comment type="caution">
    <text evidence="2">The sequence shown here is derived from an EMBL/GenBank/DDBJ whole genome shotgun (WGS) entry which is preliminary data.</text>
</comment>